<name>A0A8H4QUF4_9HELO</name>
<dbReference type="OrthoDB" id="2418081at2759"/>
<reference evidence="3 4" key="1">
    <citation type="submission" date="2020-03" db="EMBL/GenBank/DDBJ databases">
        <title>Draft Genome Sequence of Cudoniella acicularis.</title>
        <authorList>
            <person name="Buettner E."/>
            <person name="Kellner H."/>
        </authorList>
    </citation>
    <scope>NUCLEOTIDE SEQUENCE [LARGE SCALE GENOMIC DNA]</scope>
    <source>
        <strain evidence="3 4">DSM 108380</strain>
    </source>
</reference>
<dbReference type="Gene3D" id="3.40.50.1820">
    <property type="entry name" value="alpha/beta hydrolase"/>
    <property type="match status" value="1"/>
</dbReference>
<dbReference type="GO" id="GO:0052689">
    <property type="term" value="F:carboxylic ester hydrolase activity"/>
    <property type="evidence" value="ECO:0007669"/>
    <property type="project" value="TreeGrafter"/>
</dbReference>
<sequence length="322" mass="36006">MASDAYPPPHIIHPSGGEHKTTLILLHGTSTSGPELAASLFSIPLASDTTSTDCITLNQDLPSVTLTSQKNLESALPYTRIVFPTGKPRKTTVFNGKETNAWFDVADFSDRTKGEDLQIPGIRESIIYLCSLIQEEIYLLSDQGRESKGRIVIGGFSQGAAMSFMLLLSGELLSQNLSHEIGAWTLLSGWTPFRAQIEKAMFSPPFPDDKASPQEIYALRREKTRDALWDILELPALASTSIDTQKQWEEKRKVFMAHGTQDTKVRTEWGKQSRDLLKNVGLHIQWKEYQGLEHWFNADELRDLVSFVGGIWARNGVLESDK</sequence>
<protein>
    <recommendedName>
        <fullName evidence="2">Phospholipase/carboxylesterase/thioesterase domain-containing protein</fullName>
    </recommendedName>
</protein>
<dbReference type="Proteomes" id="UP000566819">
    <property type="component" value="Unassembled WGS sequence"/>
</dbReference>
<dbReference type="InterPro" id="IPR029058">
    <property type="entry name" value="AB_hydrolase_fold"/>
</dbReference>
<evidence type="ECO:0000313" key="4">
    <source>
        <dbReference type="Proteomes" id="UP000566819"/>
    </source>
</evidence>
<evidence type="ECO:0000256" key="1">
    <source>
        <dbReference type="ARBA" id="ARBA00006499"/>
    </source>
</evidence>
<dbReference type="PANTHER" id="PTHR10655">
    <property type="entry name" value="LYSOPHOSPHOLIPASE-RELATED"/>
    <property type="match status" value="1"/>
</dbReference>
<dbReference type="GO" id="GO:0008474">
    <property type="term" value="F:palmitoyl-(protein) hydrolase activity"/>
    <property type="evidence" value="ECO:0007669"/>
    <property type="project" value="TreeGrafter"/>
</dbReference>
<dbReference type="AlphaFoldDB" id="A0A8H4QUF4"/>
<comment type="similarity">
    <text evidence="1">Belongs to the AB hydrolase superfamily. AB hydrolase 2 family.</text>
</comment>
<evidence type="ECO:0000313" key="3">
    <source>
        <dbReference type="EMBL" id="KAF4617058.1"/>
    </source>
</evidence>
<evidence type="ECO:0000259" key="2">
    <source>
        <dbReference type="Pfam" id="PF02230"/>
    </source>
</evidence>
<gene>
    <name evidence="3" type="ORF">G7Y89_g15090</name>
</gene>
<keyword evidence="4" id="KW-1185">Reference proteome</keyword>
<organism evidence="3 4">
    <name type="scientific">Cudoniella acicularis</name>
    <dbReference type="NCBI Taxonomy" id="354080"/>
    <lineage>
        <taxon>Eukaryota</taxon>
        <taxon>Fungi</taxon>
        <taxon>Dikarya</taxon>
        <taxon>Ascomycota</taxon>
        <taxon>Pezizomycotina</taxon>
        <taxon>Leotiomycetes</taxon>
        <taxon>Helotiales</taxon>
        <taxon>Tricladiaceae</taxon>
        <taxon>Cudoniella</taxon>
    </lineage>
</organism>
<dbReference type="SUPFAM" id="SSF53474">
    <property type="entry name" value="alpha/beta-Hydrolases"/>
    <property type="match status" value="1"/>
</dbReference>
<proteinExistence type="inferred from homology"/>
<dbReference type="Pfam" id="PF02230">
    <property type="entry name" value="Abhydrolase_2"/>
    <property type="match status" value="1"/>
</dbReference>
<dbReference type="PANTHER" id="PTHR10655:SF63">
    <property type="entry name" value="PHOSPHOLIPASE_CARBOXYLESTERASE_THIOESTERASE DOMAIN-CONTAINING PROTEIN"/>
    <property type="match status" value="1"/>
</dbReference>
<dbReference type="InterPro" id="IPR050565">
    <property type="entry name" value="LYPA1-2/EST-like"/>
</dbReference>
<dbReference type="InterPro" id="IPR003140">
    <property type="entry name" value="PLipase/COase/thioEstase"/>
</dbReference>
<accession>A0A8H4QUF4</accession>
<feature type="domain" description="Phospholipase/carboxylesterase/thioesterase" evidence="2">
    <location>
        <begin position="68"/>
        <end position="201"/>
    </location>
</feature>
<dbReference type="GO" id="GO:0005737">
    <property type="term" value="C:cytoplasm"/>
    <property type="evidence" value="ECO:0007669"/>
    <property type="project" value="TreeGrafter"/>
</dbReference>
<comment type="caution">
    <text evidence="3">The sequence shown here is derived from an EMBL/GenBank/DDBJ whole genome shotgun (WGS) entry which is preliminary data.</text>
</comment>
<dbReference type="EMBL" id="JAAMPI010002198">
    <property type="protein sequence ID" value="KAF4617058.1"/>
    <property type="molecule type" value="Genomic_DNA"/>
</dbReference>